<dbReference type="Gene3D" id="3.20.20.450">
    <property type="entry name" value="EAL domain"/>
    <property type="match status" value="1"/>
</dbReference>
<dbReference type="AlphaFoldDB" id="A0A939FZA1"/>
<dbReference type="SUPFAM" id="SSF141868">
    <property type="entry name" value="EAL domain-like"/>
    <property type="match status" value="1"/>
</dbReference>
<dbReference type="SMART" id="SM00091">
    <property type="entry name" value="PAS"/>
    <property type="match status" value="1"/>
</dbReference>
<feature type="domain" description="PAC" evidence="2">
    <location>
        <begin position="249"/>
        <end position="299"/>
    </location>
</feature>
<dbReference type="InterPro" id="IPR029016">
    <property type="entry name" value="GAF-like_dom_sf"/>
</dbReference>
<proteinExistence type="predicted"/>
<evidence type="ECO:0000313" key="6">
    <source>
        <dbReference type="Proteomes" id="UP000664122"/>
    </source>
</evidence>
<dbReference type="Gene3D" id="3.30.70.270">
    <property type="match status" value="1"/>
</dbReference>
<name>A0A939FZA1_9HYPH</name>
<dbReference type="Pfam" id="PF13426">
    <property type="entry name" value="PAS_9"/>
    <property type="match status" value="1"/>
</dbReference>
<dbReference type="PROSITE" id="PS50887">
    <property type="entry name" value="GGDEF"/>
    <property type="match status" value="1"/>
</dbReference>
<dbReference type="Pfam" id="PF00990">
    <property type="entry name" value="GGDEF"/>
    <property type="match status" value="1"/>
</dbReference>
<feature type="domain" description="PAS" evidence="1">
    <location>
        <begin position="172"/>
        <end position="217"/>
    </location>
</feature>
<dbReference type="InterPro" id="IPR000160">
    <property type="entry name" value="GGDEF_dom"/>
</dbReference>
<dbReference type="InterPro" id="IPR001633">
    <property type="entry name" value="EAL_dom"/>
</dbReference>
<dbReference type="InterPro" id="IPR035919">
    <property type="entry name" value="EAL_sf"/>
</dbReference>
<dbReference type="PROSITE" id="PS50883">
    <property type="entry name" value="EAL"/>
    <property type="match status" value="1"/>
</dbReference>
<dbReference type="Gene3D" id="3.30.450.20">
    <property type="entry name" value="PAS domain"/>
    <property type="match status" value="1"/>
</dbReference>
<evidence type="ECO:0000259" key="2">
    <source>
        <dbReference type="PROSITE" id="PS50113"/>
    </source>
</evidence>
<dbReference type="SMART" id="SM00052">
    <property type="entry name" value="EAL"/>
    <property type="match status" value="1"/>
</dbReference>
<dbReference type="SUPFAM" id="SSF55073">
    <property type="entry name" value="Nucleotide cyclase"/>
    <property type="match status" value="1"/>
</dbReference>
<evidence type="ECO:0000259" key="3">
    <source>
        <dbReference type="PROSITE" id="PS50883"/>
    </source>
</evidence>
<dbReference type="SMART" id="SM00267">
    <property type="entry name" value="GGDEF"/>
    <property type="match status" value="1"/>
</dbReference>
<dbReference type="InterPro" id="IPR003018">
    <property type="entry name" value="GAF"/>
</dbReference>
<dbReference type="InterPro" id="IPR000014">
    <property type="entry name" value="PAS"/>
</dbReference>
<dbReference type="Pfam" id="PF00563">
    <property type="entry name" value="EAL"/>
    <property type="match status" value="1"/>
</dbReference>
<dbReference type="NCBIfam" id="TIGR00229">
    <property type="entry name" value="sensory_box"/>
    <property type="match status" value="1"/>
</dbReference>
<dbReference type="InterPro" id="IPR043128">
    <property type="entry name" value="Rev_trsase/Diguanyl_cyclase"/>
</dbReference>
<dbReference type="CDD" id="cd00130">
    <property type="entry name" value="PAS"/>
    <property type="match status" value="1"/>
</dbReference>
<dbReference type="SMART" id="SM00065">
    <property type="entry name" value="GAF"/>
    <property type="match status" value="1"/>
</dbReference>
<gene>
    <name evidence="5" type="ORF">J1C48_05895</name>
</gene>
<dbReference type="SUPFAM" id="SSF55785">
    <property type="entry name" value="PYP-like sensor domain (PAS domain)"/>
    <property type="match status" value="1"/>
</dbReference>
<dbReference type="InterPro" id="IPR035965">
    <property type="entry name" value="PAS-like_dom_sf"/>
</dbReference>
<dbReference type="PROSITE" id="PS50112">
    <property type="entry name" value="PAS"/>
    <property type="match status" value="1"/>
</dbReference>
<dbReference type="Gene3D" id="3.30.450.40">
    <property type="match status" value="1"/>
</dbReference>
<dbReference type="NCBIfam" id="TIGR00254">
    <property type="entry name" value="GGDEF"/>
    <property type="match status" value="1"/>
</dbReference>
<feature type="domain" description="EAL" evidence="3">
    <location>
        <begin position="468"/>
        <end position="721"/>
    </location>
</feature>
<reference evidence="5" key="1">
    <citation type="submission" date="2021-03" db="EMBL/GenBank/DDBJ databases">
        <title>Whole genome sequence of Jiella sp. CQZ9-1.</title>
        <authorList>
            <person name="Tuo L."/>
        </authorList>
    </citation>
    <scope>NUCLEOTIDE SEQUENCE</scope>
    <source>
        <strain evidence="5">CQZ9-1</strain>
    </source>
</reference>
<accession>A0A939FZA1</accession>
<dbReference type="SUPFAM" id="SSF55781">
    <property type="entry name" value="GAF domain-like"/>
    <property type="match status" value="1"/>
</dbReference>
<evidence type="ECO:0000259" key="1">
    <source>
        <dbReference type="PROSITE" id="PS50112"/>
    </source>
</evidence>
<dbReference type="InterPro" id="IPR052155">
    <property type="entry name" value="Biofilm_reg_signaling"/>
</dbReference>
<dbReference type="PANTHER" id="PTHR44757:SF2">
    <property type="entry name" value="BIOFILM ARCHITECTURE MAINTENANCE PROTEIN MBAA"/>
    <property type="match status" value="1"/>
</dbReference>
<feature type="domain" description="GGDEF" evidence="4">
    <location>
        <begin position="327"/>
        <end position="459"/>
    </location>
</feature>
<protein>
    <submittedName>
        <fullName evidence="5">EAL domain-containing protein</fullName>
    </submittedName>
</protein>
<dbReference type="CDD" id="cd01949">
    <property type="entry name" value="GGDEF"/>
    <property type="match status" value="1"/>
</dbReference>
<dbReference type="RefSeq" id="WP_207256848.1">
    <property type="nucleotide sequence ID" value="NZ_JAFMPP010000003.1"/>
</dbReference>
<keyword evidence="6" id="KW-1185">Reference proteome</keyword>
<dbReference type="InterPro" id="IPR000700">
    <property type="entry name" value="PAS-assoc_C"/>
</dbReference>
<evidence type="ECO:0000259" key="4">
    <source>
        <dbReference type="PROSITE" id="PS50887"/>
    </source>
</evidence>
<dbReference type="PROSITE" id="PS50113">
    <property type="entry name" value="PAC"/>
    <property type="match status" value="1"/>
</dbReference>
<dbReference type="Pfam" id="PF01590">
    <property type="entry name" value="GAF"/>
    <property type="match status" value="1"/>
</dbReference>
<organism evidence="5 6">
    <name type="scientific">Jiella flava</name>
    <dbReference type="NCBI Taxonomy" id="2816857"/>
    <lineage>
        <taxon>Bacteria</taxon>
        <taxon>Pseudomonadati</taxon>
        <taxon>Pseudomonadota</taxon>
        <taxon>Alphaproteobacteria</taxon>
        <taxon>Hyphomicrobiales</taxon>
        <taxon>Aurantimonadaceae</taxon>
        <taxon>Jiella</taxon>
    </lineage>
</organism>
<dbReference type="CDD" id="cd01948">
    <property type="entry name" value="EAL"/>
    <property type="match status" value="1"/>
</dbReference>
<comment type="caution">
    <text evidence="5">The sequence shown here is derived from an EMBL/GenBank/DDBJ whole genome shotgun (WGS) entry which is preliminary data.</text>
</comment>
<evidence type="ECO:0000313" key="5">
    <source>
        <dbReference type="EMBL" id="MBO0662099.1"/>
    </source>
</evidence>
<dbReference type="Proteomes" id="UP000664122">
    <property type="component" value="Unassembled WGS sequence"/>
</dbReference>
<sequence length="726" mass="80637">MPRPYPIPASEPARLQALADYHVIDTPPEEEFDRLVGLASRLFDVPIVLISLIDAERQFFKAEFGLGKRETSRELSFCTYAIMQENVLVVPDALADPRFATNALVLNTPFIRFYAGHPLVAPNGEKIGTFCLIDTKPREHFSTENRRDLADMAALVLERLELRRLDTARSISQARFENIAATSPDAIICSDAGGRITFWNRSAERLFGYSAEEIVGRPAKIIVPARWRHFYIAEFDQAPNGHDLDVAARTVEITALRKGGGEFPAEFSFSTWQEGSAASMGAIVRDITDRKQNEERLSRLAALDALTGLANRAAWRAYLDTTLDAGHPCTVILLDLDGFKEVNDTFGHSAGDAVLREVALRMKMIVPTPIALARLGGDEFVILLSGNDEHGVKTIAAELIGEISERYELPDRSVEIGVSVGMAMSPQHGVSAEDLMGAADLALYRAKATGKGQSELFAPALRDLANTRRAFEKELRDAFENREFELFYQPQASTVTRAIKGAEALLRWNNPERGLLSPASFITVLSRKPSASRIGEWILREACRQASQWRRVLPEFRVSVNLFEAQFRSGRLVSSVREALQEYALPPEALELEIVETTSLYNDNRTLKLLRDLRHLGVGLAFDDYGTGYASLSLLKSFPISRLKIDRSFVRSVSTDREDAAVVKAVIYLSRNFGMEVIAEGVETEEQLDFLVQNGCPEAQGYLFGRPLRSAVFEKAFLEPAEVTSG</sequence>
<dbReference type="PANTHER" id="PTHR44757">
    <property type="entry name" value="DIGUANYLATE CYCLASE DGCP"/>
    <property type="match status" value="1"/>
</dbReference>
<dbReference type="EMBL" id="JAFMPP010000003">
    <property type="protein sequence ID" value="MBO0662099.1"/>
    <property type="molecule type" value="Genomic_DNA"/>
</dbReference>
<dbReference type="InterPro" id="IPR029787">
    <property type="entry name" value="Nucleotide_cyclase"/>
</dbReference>